<dbReference type="AlphaFoldDB" id="A0A2N3ID16"/>
<dbReference type="Pfam" id="PF08309">
    <property type="entry name" value="LVIVD"/>
    <property type="match status" value="2"/>
</dbReference>
<sequence>MKTIKHFAFLSVLILLCTVIWSCEDKLEHEYTINEPVYLPTEEFKSAVKTESAKEMLVTGKIYFYQDYILVNEKFEGIHVIDNSDPTKPINSKFISIPGNIDMAVKDDVLYADSYTDLIAINISDINTISIEKRFADIFPFSLPPTDNNYRIGQIDPEKGVVVGWKVKRISEKYEEPKYYPYYDDVMFSDASNSAGVKATGGGTGKAGSMAKFMINSNTLYTLDSSSSLRLFDISNPDQISKNGQLNVGWGMETLFVHESNLFIGARNGMYIFDITNPFSPQLVSQYSHFMSCAPVVVHNDLAYITLRAGNFCGQNTSQLDVVDLSDITAPTLLKSYSMENPYGLGIDDDMLFVCDGTAGLKIYDASDPLNLGSNLVKVYSDMNPYDVIPLGNVLVVIGTEGLFQYDYSDINNIQLLSYITIAAKVD</sequence>
<proteinExistence type="predicted"/>
<gene>
    <name evidence="1" type="ORF">BZG01_05470</name>
</gene>
<dbReference type="RefSeq" id="WP_101308824.1">
    <property type="nucleotide sequence ID" value="NZ_MVDE01000005.1"/>
</dbReference>
<name>A0A2N3ID16_9BACT</name>
<organism evidence="1 2">
    <name type="scientific">Labilibaculum manganireducens</name>
    <dbReference type="NCBI Taxonomy" id="1940525"/>
    <lineage>
        <taxon>Bacteria</taxon>
        <taxon>Pseudomonadati</taxon>
        <taxon>Bacteroidota</taxon>
        <taxon>Bacteroidia</taxon>
        <taxon>Marinilabiliales</taxon>
        <taxon>Marinifilaceae</taxon>
        <taxon>Labilibaculum</taxon>
    </lineage>
</organism>
<evidence type="ECO:0008006" key="3">
    <source>
        <dbReference type="Google" id="ProtNLM"/>
    </source>
</evidence>
<accession>A0A2N3ID16</accession>
<keyword evidence="2" id="KW-1185">Reference proteome</keyword>
<comment type="caution">
    <text evidence="1">The sequence shown here is derived from an EMBL/GenBank/DDBJ whole genome shotgun (WGS) entry which is preliminary data.</text>
</comment>
<dbReference type="Proteomes" id="UP000233618">
    <property type="component" value="Unassembled WGS sequence"/>
</dbReference>
<reference evidence="1 2" key="1">
    <citation type="journal article" date="2017" name="Front. Microbiol.">
        <title>Labilibaculum manganireducens gen. nov., sp. nov. and Labilibaculum filiforme sp. nov., Novel Bacteroidetes Isolated from Subsurface Sediments of the Baltic Sea.</title>
        <authorList>
            <person name="Vandieken V."/>
            <person name="Marshall I.P."/>
            <person name="Niemann H."/>
            <person name="Engelen B."/>
            <person name="Cypionka H."/>
        </authorList>
    </citation>
    <scope>NUCLEOTIDE SEQUENCE [LARGE SCALE GENOMIC DNA]</scope>
    <source>
        <strain evidence="1 2">59.10-2M</strain>
    </source>
</reference>
<evidence type="ECO:0000313" key="1">
    <source>
        <dbReference type="EMBL" id="PKQ68190.1"/>
    </source>
</evidence>
<dbReference type="SUPFAM" id="SSF63825">
    <property type="entry name" value="YWTD domain"/>
    <property type="match status" value="1"/>
</dbReference>
<dbReference type="EMBL" id="MVDE01000005">
    <property type="protein sequence ID" value="PKQ68190.1"/>
    <property type="molecule type" value="Genomic_DNA"/>
</dbReference>
<evidence type="ECO:0000313" key="2">
    <source>
        <dbReference type="Proteomes" id="UP000233618"/>
    </source>
</evidence>
<dbReference type="InterPro" id="IPR013211">
    <property type="entry name" value="LVIVD"/>
</dbReference>
<protein>
    <recommendedName>
        <fullName evidence="3">LVIVD repeat-containing protein</fullName>
    </recommendedName>
</protein>